<gene>
    <name evidence="6" type="ORF">dnm_055050</name>
</gene>
<evidence type="ECO:0000256" key="3">
    <source>
        <dbReference type="ARBA" id="ARBA00043995"/>
    </source>
</evidence>
<dbReference type="NCBIfam" id="TIGR02195">
    <property type="entry name" value="heptsyl_trn_II"/>
    <property type="match status" value="1"/>
</dbReference>
<dbReference type="GO" id="GO:0009244">
    <property type="term" value="P:lipopolysaccharide core region biosynthetic process"/>
    <property type="evidence" value="ECO:0007669"/>
    <property type="project" value="TreeGrafter"/>
</dbReference>
<dbReference type="Gene3D" id="3.40.50.2000">
    <property type="entry name" value="Glycogen Phosphorylase B"/>
    <property type="match status" value="2"/>
</dbReference>
<dbReference type="SUPFAM" id="SSF53756">
    <property type="entry name" value="UDP-Glycosyltransferase/glycogen phosphorylase"/>
    <property type="match status" value="1"/>
</dbReference>
<dbReference type="GO" id="GO:0008713">
    <property type="term" value="F:ADP-heptose-lipopolysaccharide heptosyltransferase activity"/>
    <property type="evidence" value="ECO:0007669"/>
    <property type="project" value="UniProtKB-EC"/>
</dbReference>
<dbReference type="CDD" id="cd03789">
    <property type="entry name" value="GT9_LPS_heptosyltransferase"/>
    <property type="match status" value="1"/>
</dbReference>
<dbReference type="InterPro" id="IPR051199">
    <property type="entry name" value="LPS_LOS_Heptosyltrfase"/>
</dbReference>
<dbReference type="Pfam" id="PF01075">
    <property type="entry name" value="Glyco_transf_9"/>
    <property type="match status" value="1"/>
</dbReference>
<proteinExistence type="inferred from homology"/>
<dbReference type="FunFam" id="3.40.50.2000:FF:000023">
    <property type="entry name" value="ADP-heptose--LPS heptosyltransferase II"/>
    <property type="match status" value="1"/>
</dbReference>
<keyword evidence="1" id="KW-0328">Glycosyltransferase</keyword>
<evidence type="ECO:0000256" key="4">
    <source>
        <dbReference type="ARBA" id="ARBA00044042"/>
    </source>
</evidence>
<evidence type="ECO:0000313" key="6">
    <source>
        <dbReference type="EMBL" id="QTA89451.1"/>
    </source>
</evidence>
<comment type="similarity">
    <text evidence="3">Belongs to the glycosyltransferase 9 family.</text>
</comment>
<comment type="catalytic activity">
    <reaction evidence="5">
        <text>an L-alpha-D-Hep-(1-&gt;5)-[alpha-Kdo-(2-&gt;4)]-alpha-Kdo-(2-&gt;6)-lipid A + ADP-L-glycero-beta-D-manno-heptose = an L-alpha-D-Hep-(1-&gt;3)-L-alpha-D-Hep-(1-&gt;5)-[alpha-Kdo-(2-&gt;4)]-alpha-Kdo-(2-&gt;6)-lipid A + ADP + H(+)</text>
        <dbReference type="Rhea" id="RHEA:74071"/>
        <dbReference type="ChEBI" id="CHEBI:15378"/>
        <dbReference type="ChEBI" id="CHEBI:61506"/>
        <dbReference type="ChEBI" id="CHEBI:193068"/>
        <dbReference type="ChEBI" id="CHEBI:193069"/>
        <dbReference type="ChEBI" id="CHEBI:456216"/>
        <dbReference type="EC" id="2.4.99.24"/>
    </reaction>
</comment>
<sequence>MCLIFLLPETEFIPLFHKDYGHPSKEYYICNFNNYQQLETLRCEENPWFFSRMRRFSSPEKPGFLWRSSFLFSSCFGLSDYLTRSYGVLKSKLTHSNLKNIRHLLIRSTNWIGDAIMTTPAVRAIRKNFPGAEISILAKSWVAPVFKNSPHADRVLIYDEGGRHCSLTGKLRLATDLKRCRFDAVILLQNAFEAALITFLAGIPVRIGFDSDARKLLLTHAVRRIPEIRKIHQTGYYLEILRGAGLMTDGQDLHLTVSHEDQNRAREILVSYGISQKDGLLVGINPGATFGTAKRWFPERYAALCKRLQKTVASDILIFGGPGEEALGQQICEEAGKRCVNLCGRTTLCEAMALIERCQLFVTNDSGLMHIAAALDIPQIAIFGSTDHVTTAPVSSMSRIVRVPTSCSPCLRPECPEKHHRCMNEITVDMVESAVYDHLSCVRQQCLTDEKFPCILISTLRVRDSRQIQGAKRPLCIPTQSVGTRLMRLTKLSAEKR</sequence>
<evidence type="ECO:0000313" key="7">
    <source>
        <dbReference type="Proteomes" id="UP000663722"/>
    </source>
</evidence>
<dbReference type="PANTHER" id="PTHR30160:SF7">
    <property type="entry name" value="ADP-HEPTOSE--LPS HEPTOSYLTRANSFERASE 2"/>
    <property type="match status" value="1"/>
</dbReference>
<dbReference type="Proteomes" id="UP000663722">
    <property type="component" value="Chromosome"/>
</dbReference>
<accession>A0A975BPW3</accession>
<dbReference type="InterPro" id="IPR011910">
    <property type="entry name" value="RfaF"/>
</dbReference>
<evidence type="ECO:0000256" key="5">
    <source>
        <dbReference type="ARBA" id="ARBA00047503"/>
    </source>
</evidence>
<reference evidence="6" key="1">
    <citation type="journal article" date="2021" name="Microb. Physiol.">
        <title>Proteogenomic Insights into the Physiology of Marine, Sulfate-Reducing, Filamentous Desulfonema limicola and Desulfonema magnum.</title>
        <authorList>
            <person name="Schnaars V."/>
            <person name="Wohlbrand L."/>
            <person name="Scheve S."/>
            <person name="Hinrichs C."/>
            <person name="Reinhardt R."/>
            <person name="Rabus R."/>
        </authorList>
    </citation>
    <scope>NUCLEOTIDE SEQUENCE</scope>
    <source>
        <strain evidence="6">4be13</strain>
    </source>
</reference>
<organism evidence="6 7">
    <name type="scientific">Desulfonema magnum</name>
    <dbReference type="NCBI Taxonomy" id="45655"/>
    <lineage>
        <taxon>Bacteria</taxon>
        <taxon>Pseudomonadati</taxon>
        <taxon>Thermodesulfobacteriota</taxon>
        <taxon>Desulfobacteria</taxon>
        <taxon>Desulfobacterales</taxon>
        <taxon>Desulfococcaceae</taxon>
        <taxon>Desulfonema</taxon>
    </lineage>
</organism>
<dbReference type="PANTHER" id="PTHR30160">
    <property type="entry name" value="TETRAACYLDISACCHARIDE 4'-KINASE-RELATED"/>
    <property type="match status" value="1"/>
</dbReference>
<dbReference type="KEGG" id="dmm:dnm_055050"/>
<dbReference type="EMBL" id="CP061800">
    <property type="protein sequence ID" value="QTA89451.1"/>
    <property type="molecule type" value="Genomic_DNA"/>
</dbReference>
<evidence type="ECO:0000256" key="2">
    <source>
        <dbReference type="ARBA" id="ARBA00022679"/>
    </source>
</evidence>
<dbReference type="AlphaFoldDB" id="A0A975BPW3"/>
<dbReference type="GO" id="GO:0005829">
    <property type="term" value="C:cytosol"/>
    <property type="evidence" value="ECO:0007669"/>
    <property type="project" value="TreeGrafter"/>
</dbReference>
<name>A0A975BPW3_9BACT</name>
<dbReference type="InterPro" id="IPR002201">
    <property type="entry name" value="Glyco_trans_9"/>
</dbReference>
<protein>
    <recommendedName>
        <fullName evidence="4">lipopolysaccharide heptosyltransferase II</fullName>
        <ecNumber evidence="4">2.4.99.24</ecNumber>
    </recommendedName>
</protein>
<keyword evidence="7" id="KW-1185">Reference proteome</keyword>
<evidence type="ECO:0000256" key="1">
    <source>
        <dbReference type="ARBA" id="ARBA00022676"/>
    </source>
</evidence>
<dbReference type="EC" id="2.4.99.24" evidence="4"/>
<keyword evidence="2" id="KW-0808">Transferase</keyword>